<name>A0ABR3XXU1_9EURO</name>
<keyword evidence="6" id="KW-0408">Iron</keyword>
<evidence type="ECO:0000256" key="5">
    <source>
        <dbReference type="ARBA" id="ARBA00023002"/>
    </source>
</evidence>
<reference evidence="10 11" key="1">
    <citation type="journal article" date="2024" name="IMA Fungus">
        <title>IMA Genome - F19 : A genome assembly and annotation guide to empower mycologists, including annotated draft genome sequences of Ceratocystis pirilliformis, Diaporthe australafricana, Fusarium ophioides, Paecilomyces lecythidis, and Sporothrix stenoceras.</title>
        <authorList>
            <person name="Aylward J."/>
            <person name="Wilson A.M."/>
            <person name="Visagie C.M."/>
            <person name="Spraker J."/>
            <person name="Barnes I."/>
            <person name="Buitendag C."/>
            <person name="Ceriani C."/>
            <person name="Del Mar Angel L."/>
            <person name="du Plessis D."/>
            <person name="Fuchs T."/>
            <person name="Gasser K."/>
            <person name="Kramer D."/>
            <person name="Li W."/>
            <person name="Munsamy K."/>
            <person name="Piso A."/>
            <person name="Price J.L."/>
            <person name="Sonnekus B."/>
            <person name="Thomas C."/>
            <person name="van der Nest A."/>
            <person name="van Dijk A."/>
            <person name="van Heerden A."/>
            <person name="van Vuuren N."/>
            <person name="Yilmaz N."/>
            <person name="Duong T.A."/>
            <person name="van der Merwe N.A."/>
            <person name="Wingfield M.J."/>
            <person name="Wingfield B.D."/>
        </authorList>
    </citation>
    <scope>NUCLEOTIDE SEQUENCE [LARGE SCALE GENOMIC DNA]</scope>
    <source>
        <strain evidence="10 11">CMW 18167</strain>
    </source>
</reference>
<feature type="compositionally biased region" description="Polar residues" evidence="7">
    <location>
        <begin position="61"/>
        <end position="72"/>
    </location>
</feature>
<keyword evidence="3" id="KW-0479">Metal-binding</keyword>
<keyword evidence="4" id="KW-0223">Dioxygenase</keyword>
<proteinExistence type="inferred from homology"/>
<dbReference type="Pfam" id="PF06155">
    <property type="entry name" value="GBBH-like_N"/>
    <property type="match status" value="1"/>
</dbReference>
<evidence type="ECO:0000256" key="3">
    <source>
        <dbReference type="ARBA" id="ARBA00022723"/>
    </source>
</evidence>
<evidence type="ECO:0000256" key="2">
    <source>
        <dbReference type="ARBA" id="ARBA00008654"/>
    </source>
</evidence>
<protein>
    <submittedName>
        <fullName evidence="10">Uncharacterized protein</fullName>
    </submittedName>
</protein>
<dbReference type="Gene3D" id="3.60.130.10">
    <property type="entry name" value="Clavaminate synthase-like"/>
    <property type="match status" value="1"/>
</dbReference>
<evidence type="ECO:0000313" key="10">
    <source>
        <dbReference type="EMBL" id="KAL1880838.1"/>
    </source>
</evidence>
<evidence type="ECO:0000313" key="11">
    <source>
        <dbReference type="Proteomes" id="UP001583193"/>
    </source>
</evidence>
<dbReference type="SUPFAM" id="SSF51197">
    <property type="entry name" value="Clavaminate synthase-like"/>
    <property type="match status" value="1"/>
</dbReference>
<accession>A0ABR3XXU1</accession>
<evidence type="ECO:0000256" key="7">
    <source>
        <dbReference type="SAM" id="MobiDB-lite"/>
    </source>
</evidence>
<comment type="similarity">
    <text evidence="2">Belongs to the gamma-BBH/TMLD family.</text>
</comment>
<evidence type="ECO:0000259" key="8">
    <source>
        <dbReference type="Pfam" id="PF02668"/>
    </source>
</evidence>
<dbReference type="Proteomes" id="UP001583193">
    <property type="component" value="Unassembled WGS sequence"/>
</dbReference>
<dbReference type="EMBL" id="JAVDPF010000008">
    <property type="protein sequence ID" value="KAL1880838.1"/>
    <property type="molecule type" value="Genomic_DNA"/>
</dbReference>
<feature type="domain" description="Gamma-butyrobetaine hydroxylase-like N-terminal" evidence="9">
    <location>
        <begin position="111"/>
        <end position="177"/>
    </location>
</feature>
<gene>
    <name evidence="10" type="ORF">Plec18167_003373</name>
</gene>
<feature type="region of interest" description="Disordered" evidence="7">
    <location>
        <begin position="48"/>
        <end position="73"/>
    </location>
</feature>
<organism evidence="10 11">
    <name type="scientific">Paecilomyces lecythidis</name>
    <dbReference type="NCBI Taxonomy" id="3004212"/>
    <lineage>
        <taxon>Eukaryota</taxon>
        <taxon>Fungi</taxon>
        <taxon>Dikarya</taxon>
        <taxon>Ascomycota</taxon>
        <taxon>Pezizomycotina</taxon>
        <taxon>Eurotiomycetes</taxon>
        <taxon>Eurotiomycetidae</taxon>
        <taxon>Eurotiales</taxon>
        <taxon>Thermoascaceae</taxon>
        <taxon>Paecilomyces</taxon>
    </lineage>
</organism>
<dbReference type="InterPro" id="IPR038492">
    <property type="entry name" value="GBBH-like_N_sf"/>
</dbReference>
<dbReference type="InterPro" id="IPR042098">
    <property type="entry name" value="TauD-like_sf"/>
</dbReference>
<dbReference type="Pfam" id="PF02668">
    <property type="entry name" value="TauD"/>
    <property type="match status" value="1"/>
</dbReference>
<dbReference type="InterPro" id="IPR050411">
    <property type="entry name" value="AlphaKG_dependent_hydroxylases"/>
</dbReference>
<evidence type="ECO:0000259" key="9">
    <source>
        <dbReference type="Pfam" id="PF06155"/>
    </source>
</evidence>
<keyword evidence="5" id="KW-0560">Oxidoreductase</keyword>
<evidence type="ECO:0000256" key="1">
    <source>
        <dbReference type="ARBA" id="ARBA00001954"/>
    </source>
</evidence>
<feature type="domain" description="TauD/TfdA-like" evidence="8">
    <location>
        <begin position="212"/>
        <end position="460"/>
    </location>
</feature>
<evidence type="ECO:0000256" key="4">
    <source>
        <dbReference type="ARBA" id="ARBA00022964"/>
    </source>
</evidence>
<dbReference type="InterPro" id="IPR010376">
    <property type="entry name" value="GBBH-like_N"/>
</dbReference>
<sequence>MSRSLRAFLSLARRPSGRIQCYSPGSTIAYRSIQQSTPGRAAQLNEHGFGESDTHIRRTPSGRNFSPETSSIGKIPIPQLEGETPEGISAQPGSLRVQVRGKQGEQLLKGLDYAMLRDACSCERCVDPHSKQRSFRTSDIPINITPRSIKRNGDKLEIKWRDDIPGYDESHTSTYNEEFLRSPASYSVGSATPTRYRAHWDKKRMQHIQHWISYDDYVNDDVKFATAMRRLAQTGLIFVKDVPDSREMVERIATRMGPLRNSFYGSTWDVRTVPQARNVAYTNQFLGFHMDLMYMKDPPGFQLLHCLKNSCDGGESLFADAFAAAARLLRKNSHAAQILREFPVNYEYIHKDQMYHNSWPVIETVSPEHTSPNYFRHINYSPPFQGPFRPEGIPANEWGKKFRQFRKALEAFTKELEDEQAIFQLKLNPGECVIFENRRVVHARRAFNTTSGERWLAGAYVDEDAVLSRFRVCKATQPEAWNHIEAPADGE</sequence>
<keyword evidence="11" id="KW-1185">Reference proteome</keyword>
<dbReference type="Gene3D" id="3.30.2020.30">
    <property type="match status" value="1"/>
</dbReference>
<comment type="cofactor">
    <cofactor evidence="1">
        <name>Fe(2+)</name>
        <dbReference type="ChEBI" id="CHEBI:29033"/>
    </cofactor>
</comment>
<dbReference type="PANTHER" id="PTHR10696">
    <property type="entry name" value="GAMMA-BUTYROBETAINE HYDROXYLASE-RELATED"/>
    <property type="match status" value="1"/>
</dbReference>
<dbReference type="InterPro" id="IPR003819">
    <property type="entry name" value="TauD/TfdA-like"/>
</dbReference>
<dbReference type="PANTHER" id="PTHR10696:SF25">
    <property type="entry name" value="OXIDOREDUCTASE AIM17-RELATED"/>
    <property type="match status" value="1"/>
</dbReference>
<comment type="caution">
    <text evidence="10">The sequence shown here is derived from an EMBL/GenBank/DDBJ whole genome shotgun (WGS) entry which is preliminary data.</text>
</comment>
<evidence type="ECO:0000256" key="6">
    <source>
        <dbReference type="ARBA" id="ARBA00023004"/>
    </source>
</evidence>